<dbReference type="PANTHER" id="PTHR32411:SF71">
    <property type="entry name" value="GNK2-HOMOLOGOUS DOMAIN-CONTAINING PROTEIN"/>
    <property type="match status" value="1"/>
</dbReference>
<sequence>MGLVIPTCTGSSIFHLEAGLVVPGPFTGVTCANTTGSIHPTHQVPFHCKLQITRGPAQIYGLAQCRSDVPNNDCTACIREAARIVRDPDHCPTQSGARIWYDFCFLRYNTNSFAGQLDTSGWILWNVNNVTDPSAFNENLGNLMRNISSEAVRPGRRGLGKGTRRLTPLSTLYGLVQCTRDLSGPACAQCLATAIFPDVCVNRQGCRVLFGSCYVRYELYPFFFPLESGGSSGRGPGGSVKVKKVN</sequence>
<dbReference type="CDD" id="cd23509">
    <property type="entry name" value="Gnk2-like"/>
    <property type="match status" value="2"/>
</dbReference>
<reference evidence="7" key="1">
    <citation type="submission" date="2019-12" db="EMBL/GenBank/DDBJ databases">
        <authorList>
            <person name="Scholes J."/>
        </authorList>
    </citation>
    <scope>NUCLEOTIDE SEQUENCE</scope>
</reference>
<dbReference type="GO" id="GO:0005576">
    <property type="term" value="C:extracellular region"/>
    <property type="evidence" value="ECO:0007669"/>
    <property type="project" value="UniProtKB-SubCell"/>
</dbReference>
<evidence type="ECO:0000256" key="1">
    <source>
        <dbReference type="ARBA" id="ARBA00004613"/>
    </source>
</evidence>
<evidence type="ECO:0000313" key="7">
    <source>
        <dbReference type="EMBL" id="CAA0842438.1"/>
    </source>
</evidence>
<dbReference type="InterPro" id="IPR002902">
    <property type="entry name" value="GNK2"/>
</dbReference>
<dbReference type="Proteomes" id="UP001153555">
    <property type="component" value="Unassembled WGS sequence"/>
</dbReference>
<keyword evidence="3" id="KW-0732">Signal</keyword>
<keyword evidence="2" id="KW-0964">Secreted</keyword>
<evidence type="ECO:0000256" key="4">
    <source>
        <dbReference type="ARBA" id="ARBA00022737"/>
    </source>
</evidence>
<dbReference type="AlphaFoldDB" id="A0A9N7RSS1"/>
<evidence type="ECO:0000313" key="8">
    <source>
        <dbReference type="Proteomes" id="UP001153555"/>
    </source>
</evidence>
<dbReference type="Gene3D" id="3.30.430.20">
    <property type="entry name" value="Gnk2 domain, C-X8-C-X2-C motif"/>
    <property type="match status" value="2"/>
</dbReference>
<evidence type="ECO:0000256" key="3">
    <source>
        <dbReference type="ARBA" id="ARBA00022729"/>
    </source>
</evidence>
<evidence type="ECO:0000259" key="6">
    <source>
        <dbReference type="PROSITE" id="PS51473"/>
    </source>
</evidence>
<accession>A0A9N7RSS1</accession>
<name>A0A9N7RSS1_STRHE</name>
<dbReference type="InterPro" id="IPR050581">
    <property type="entry name" value="CRR_secretory_protein"/>
</dbReference>
<evidence type="ECO:0000256" key="5">
    <source>
        <dbReference type="ARBA" id="ARBA00038515"/>
    </source>
</evidence>
<evidence type="ECO:0000256" key="2">
    <source>
        <dbReference type="ARBA" id="ARBA00022525"/>
    </source>
</evidence>
<gene>
    <name evidence="7" type="ORF">SHERM_08300</name>
</gene>
<keyword evidence="8" id="KW-1185">Reference proteome</keyword>
<dbReference type="Pfam" id="PF01657">
    <property type="entry name" value="Stress-antifung"/>
    <property type="match status" value="2"/>
</dbReference>
<feature type="domain" description="Gnk2-homologous" evidence="6">
    <location>
        <begin position="118"/>
        <end position="222"/>
    </location>
</feature>
<comment type="caution">
    <text evidence="7">The sequence shown here is derived from an EMBL/GenBank/DDBJ whole genome shotgun (WGS) entry which is preliminary data.</text>
</comment>
<keyword evidence="4" id="KW-0677">Repeat</keyword>
<dbReference type="PROSITE" id="PS51473">
    <property type="entry name" value="GNK2"/>
    <property type="match status" value="2"/>
</dbReference>
<dbReference type="EMBL" id="CACSLK010034598">
    <property type="protein sequence ID" value="CAA0842438.1"/>
    <property type="molecule type" value="Genomic_DNA"/>
</dbReference>
<comment type="similarity">
    <text evidence="5">Belongs to the cysteine-rich repeat secretory protein family.</text>
</comment>
<comment type="subcellular location">
    <subcellularLocation>
        <location evidence="1">Secreted</location>
    </subcellularLocation>
</comment>
<feature type="domain" description="Gnk2-homologous" evidence="6">
    <location>
        <begin position="1"/>
        <end position="113"/>
    </location>
</feature>
<dbReference type="PANTHER" id="PTHR32411">
    <property type="entry name" value="CYSTEINE-RICH REPEAT SECRETORY PROTEIN 38-RELATED"/>
    <property type="match status" value="1"/>
</dbReference>
<organism evidence="7 8">
    <name type="scientific">Striga hermonthica</name>
    <name type="common">Purple witchweed</name>
    <name type="synonym">Buchnera hermonthica</name>
    <dbReference type="NCBI Taxonomy" id="68872"/>
    <lineage>
        <taxon>Eukaryota</taxon>
        <taxon>Viridiplantae</taxon>
        <taxon>Streptophyta</taxon>
        <taxon>Embryophyta</taxon>
        <taxon>Tracheophyta</taxon>
        <taxon>Spermatophyta</taxon>
        <taxon>Magnoliopsida</taxon>
        <taxon>eudicotyledons</taxon>
        <taxon>Gunneridae</taxon>
        <taxon>Pentapetalae</taxon>
        <taxon>asterids</taxon>
        <taxon>lamiids</taxon>
        <taxon>Lamiales</taxon>
        <taxon>Orobanchaceae</taxon>
        <taxon>Buchnereae</taxon>
        <taxon>Striga</taxon>
    </lineage>
</organism>
<protein>
    <submittedName>
        <fullName evidence="7">Cysteine-rich repeat secretory protein 55</fullName>
    </submittedName>
</protein>
<dbReference type="OrthoDB" id="1933521at2759"/>
<dbReference type="InterPro" id="IPR038408">
    <property type="entry name" value="GNK2_sf"/>
</dbReference>
<proteinExistence type="inferred from homology"/>